<feature type="transmembrane region" description="Helical" evidence="1">
    <location>
        <begin position="113"/>
        <end position="139"/>
    </location>
</feature>
<name>A0A7J5A7D4_9FLAO</name>
<reference evidence="2 3" key="1">
    <citation type="submission" date="2019-09" db="EMBL/GenBank/DDBJ databases">
        <authorList>
            <person name="Cao W.R."/>
        </authorList>
    </citation>
    <scope>NUCLEOTIDE SEQUENCE [LARGE SCALE GENOMIC DNA]</scope>
    <source>
        <strain evidence="3">a4</strain>
    </source>
</reference>
<accession>A0A7J5A7D4</accession>
<sequence>MKIVDLYRFESKSFTSNLELTTIEEKLIHEFNLNTKRSLKTFFQKEYSTYEGTIKEHQFKIKLNDHNHPDNVLYFFFTQVTGEIVDKGTERVILLNAELSETIITLIVGSSPIYLLILIFSNLWTGISCFLFLGFMYVLGRINVKSDFYVFEQELKRIVPLYNI</sequence>
<dbReference type="Proteomes" id="UP000467305">
    <property type="component" value="Unassembled WGS sequence"/>
</dbReference>
<proteinExistence type="predicted"/>
<dbReference type="AlphaFoldDB" id="A0A7J5A7D4"/>
<protein>
    <submittedName>
        <fullName evidence="2">Uncharacterized protein</fullName>
    </submittedName>
</protein>
<keyword evidence="1" id="KW-0812">Transmembrane</keyword>
<gene>
    <name evidence="2" type="ORF">F7018_17045</name>
</gene>
<evidence type="ECO:0000256" key="1">
    <source>
        <dbReference type="SAM" id="Phobius"/>
    </source>
</evidence>
<keyword evidence="1" id="KW-1133">Transmembrane helix</keyword>
<dbReference type="EMBL" id="WAAU01000035">
    <property type="protein sequence ID" value="KAB1153373.1"/>
    <property type="molecule type" value="Genomic_DNA"/>
</dbReference>
<keyword evidence="3" id="KW-1185">Reference proteome</keyword>
<comment type="caution">
    <text evidence="2">The sequence shown here is derived from an EMBL/GenBank/DDBJ whole genome shotgun (WGS) entry which is preliminary data.</text>
</comment>
<dbReference type="RefSeq" id="WP_150901312.1">
    <property type="nucleotide sequence ID" value="NZ_WAAU01000035.1"/>
</dbReference>
<keyword evidence="1" id="KW-0472">Membrane</keyword>
<evidence type="ECO:0000313" key="2">
    <source>
        <dbReference type="EMBL" id="KAB1153373.1"/>
    </source>
</evidence>
<organism evidence="2 3">
    <name type="scientific">Tenacibaculum aiptasiae</name>
    <dbReference type="NCBI Taxonomy" id="426481"/>
    <lineage>
        <taxon>Bacteria</taxon>
        <taxon>Pseudomonadati</taxon>
        <taxon>Bacteroidota</taxon>
        <taxon>Flavobacteriia</taxon>
        <taxon>Flavobacteriales</taxon>
        <taxon>Flavobacteriaceae</taxon>
        <taxon>Tenacibaculum</taxon>
    </lineage>
</organism>
<evidence type="ECO:0000313" key="3">
    <source>
        <dbReference type="Proteomes" id="UP000467305"/>
    </source>
</evidence>